<evidence type="ECO:0000313" key="6">
    <source>
        <dbReference type="EMBL" id="KAF2202074.1"/>
    </source>
</evidence>
<gene>
    <name evidence="6" type="ORF">GQ43DRAFT_350042</name>
</gene>
<dbReference type="PANTHER" id="PTHR13528:SF2">
    <property type="entry name" value="LARGE RIBOSOMAL SUBUNIT PROTEIN BL28M"/>
    <property type="match status" value="1"/>
</dbReference>
<feature type="non-terminal residue" evidence="6">
    <location>
        <position position="125"/>
    </location>
</feature>
<dbReference type="SUPFAM" id="SSF143800">
    <property type="entry name" value="L28p-like"/>
    <property type="match status" value="1"/>
</dbReference>
<evidence type="ECO:0000256" key="4">
    <source>
        <dbReference type="ARBA" id="ARBA00035269"/>
    </source>
</evidence>
<dbReference type="EMBL" id="ML993950">
    <property type="protein sequence ID" value="KAF2202074.1"/>
    <property type="molecule type" value="Genomic_DNA"/>
</dbReference>
<dbReference type="InterPro" id="IPR034704">
    <property type="entry name" value="Ribosomal_bL28/bL31-like_sf"/>
</dbReference>
<sequence length="125" mass="14159">ILPEYPYGPSLLYKQSNKGLYGGAMIQFGNNVSPDTETKTRRSWHPNVLSKSLYSIALKKKIKLRVTANVLKTIDREGGLDEYLLGDKESRIKELGPVGWQLRWAIMQTGIVRNRMIAQARELGL</sequence>
<dbReference type="FunFam" id="2.30.170.40:FF:000003">
    <property type="entry name" value="54S ribosomal protein L24"/>
    <property type="match status" value="1"/>
</dbReference>
<dbReference type="InterPro" id="IPR037147">
    <property type="entry name" value="Ribosomal_bL28_sf"/>
</dbReference>
<evidence type="ECO:0000313" key="7">
    <source>
        <dbReference type="Proteomes" id="UP000799536"/>
    </source>
</evidence>
<evidence type="ECO:0000256" key="5">
    <source>
        <dbReference type="ARBA" id="ARBA00037226"/>
    </source>
</evidence>
<proteinExistence type="inferred from homology"/>
<keyword evidence="3" id="KW-0687">Ribonucleoprotein</keyword>
<dbReference type="Pfam" id="PF00830">
    <property type="entry name" value="Ribosomal_L28"/>
    <property type="match status" value="1"/>
</dbReference>
<accession>A0A9P4MQQ5</accession>
<comment type="similarity">
    <text evidence="1">Belongs to the bacterial ribosomal protein bL28 family.</text>
</comment>
<dbReference type="OrthoDB" id="361870at2759"/>
<dbReference type="PANTHER" id="PTHR13528">
    <property type="entry name" value="39S RIBOSOMAL PROTEIN L28, MITOCHONDRIAL"/>
    <property type="match status" value="1"/>
</dbReference>
<evidence type="ECO:0000256" key="3">
    <source>
        <dbReference type="ARBA" id="ARBA00023274"/>
    </source>
</evidence>
<evidence type="ECO:0000256" key="1">
    <source>
        <dbReference type="ARBA" id="ARBA00008760"/>
    </source>
</evidence>
<dbReference type="GO" id="GO:0005762">
    <property type="term" value="C:mitochondrial large ribosomal subunit"/>
    <property type="evidence" value="ECO:0007669"/>
    <property type="project" value="TreeGrafter"/>
</dbReference>
<reference evidence="6" key="1">
    <citation type="journal article" date="2020" name="Stud. Mycol.">
        <title>101 Dothideomycetes genomes: a test case for predicting lifestyles and emergence of pathogens.</title>
        <authorList>
            <person name="Haridas S."/>
            <person name="Albert R."/>
            <person name="Binder M."/>
            <person name="Bloem J."/>
            <person name="Labutti K."/>
            <person name="Salamov A."/>
            <person name="Andreopoulos B."/>
            <person name="Baker S."/>
            <person name="Barry K."/>
            <person name="Bills G."/>
            <person name="Bluhm B."/>
            <person name="Cannon C."/>
            <person name="Castanera R."/>
            <person name="Culley D."/>
            <person name="Daum C."/>
            <person name="Ezra D."/>
            <person name="Gonzalez J."/>
            <person name="Henrissat B."/>
            <person name="Kuo A."/>
            <person name="Liang C."/>
            <person name="Lipzen A."/>
            <person name="Lutzoni F."/>
            <person name="Magnuson J."/>
            <person name="Mondo S."/>
            <person name="Nolan M."/>
            <person name="Ohm R."/>
            <person name="Pangilinan J."/>
            <person name="Park H.-J."/>
            <person name="Ramirez L."/>
            <person name="Alfaro M."/>
            <person name="Sun H."/>
            <person name="Tritt A."/>
            <person name="Yoshinaga Y."/>
            <person name="Zwiers L.-H."/>
            <person name="Turgeon B."/>
            <person name="Goodwin S."/>
            <person name="Spatafora J."/>
            <person name="Crous P."/>
            <person name="Grigoriev I."/>
        </authorList>
    </citation>
    <scope>NUCLEOTIDE SEQUENCE</scope>
    <source>
        <strain evidence="6">ATCC 74209</strain>
    </source>
</reference>
<keyword evidence="7" id="KW-1185">Reference proteome</keyword>
<keyword evidence="2" id="KW-0689">Ribosomal protein</keyword>
<organism evidence="6 7">
    <name type="scientific">Delitschia confertaspora ATCC 74209</name>
    <dbReference type="NCBI Taxonomy" id="1513339"/>
    <lineage>
        <taxon>Eukaryota</taxon>
        <taxon>Fungi</taxon>
        <taxon>Dikarya</taxon>
        <taxon>Ascomycota</taxon>
        <taxon>Pezizomycotina</taxon>
        <taxon>Dothideomycetes</taxon>
        <taxon>Pleosporomycetidae</taxon>
        <taxon>Pleosporales</taxon>
        <taxon>Delitschiaceae</taxon>
        <taxon>Delitschia</taxon>
    </lineage>
</organism>
<dbReference type="Gene3D" id="2.30.170.40">
    <property type="entry name" value="Ribosomal protein L28/L24"/>
    <property type="match status" value="1"/>
</dbReference>
<dbReference type="Proteomes" id="UP000799536">
    <property type="component" value="Unassembled WGS sequence"/>
</dbReference>
<dbReference type="AlphaFoldDB" id="A0A9P4MQQ5"/>
<name>A0A9P4MQQ5_9PLEO</name>
<evidence type="ECO:0000256" key="2">
    <source>
        <dbReference type="ARBA" id="ARBA00022980"/>
    </source>
</evidence>
<dbReference type="GO" id="GO:0003735">
    <property type="term" value="F:structural constituent of ribosome"/>
    <property type="evidence" value="ECO:0007669"/>
    <property type="project" value="InterPro"/>
</dbReference>
<protein>
    <recommendedName>
        <fullName evidence="4">Large ribosomal subunit protein bL28m</fullName>
    </recommendedName>
</protein>
<feature type="non-terminal residue" evidence="6">
    <location>
        <position position="1"/>
    </location>
</feature>
<comment type="caution">
    <text evidence="6">The sequence shown here is derived from an EMBL/GenBank/DDBJ whole genome shotgun (WGS) entry which is preliminary data.</text>
</comment>
<comment type="function">
    <text evidence="5">Component of the mitochondrial ribosome (mitoribosome), a dedicated translation machinery responsible for the synthesis of mitochondrial genome-encoded proteins, including at least some of the essential transmembrane subunits of the mitochondrial respiratory chain. The mitoribosomes are attached to the mitochondrial inner membrane and translation products are cotranslationally integrated into the membrane.</text>
</comment>
<dbReference type="InterPro" id="IPR026569">
    <property type="entry name" value="Ribosomal_bL28"/>
</dbReference>